<keyword evidence="7" id="KW-0460">Magnesium</keyword>
<dbReference type="GO" id="GO:0016887">
    <property type="term" value="F:ATP hydrolysis activity"/>
    <property type="evidence" value="ECO:0007669"/>
    <property type="project" value="EnsemblFungi"/>
</dbReference>
<feature type="transmembrane region" description="Helical" evidence="11">
    <location>
        <begin position="1179"/>
        <end position="1197"/>
    </location>
</feature>
<dbReference type="GO" id="GO:0055092">
    <property type="term" value="P:sterol homeostasis"/>
    <property type="evidence" value="ECO:0007669"/>
    <property type="project" value="EnsemblFungi"/>
</dbReference>
<dbReference type="GO" id="GO:0055085">
    <property type="term" value="P:transmembrane transport"/>
    <property type="evidence" value="ECO:0000318"/>
    <property type="project" value="GO_Central"/>
</dbReference>
<evidence type="ECO:0000256" key="10">
    <source>
        <dbReference type="ARBA" id="ARBA00023136"/>
    </source>
</evidence>
<dbReference type="OMA" id="QKTKYVW"/>
<dbReference type="SUPFAM" id="SSF56784">
    <property type="entry name" value="HAD-like"/>
    <property type="match status" value="1"/>
</dbReference>
<reference evidence="14 15" key="1">
    <citation type="journal article" date="2004" name="Nature">
        <title>Genome evolution in yeasts.</title>
        <authorList>
            <consortium name="Genolevures"/>
            <person name="Dujon B."/>
            <person name="Sherman D."/>
            <person name="Fischer G."/>
            <person name="Durrens P."/>
            <person name="Casaregola S."/>
            <person name="Lafontaine I."/>
            <person name="de Montigny J."/>
            <person name="Marck C."/>
            <person name="Neuveglise C."/>
            <person name="Talla E."/>
            <person name="Goffard N."/>
            <person name="Frangeul L."/>
            <person name="Aigle M."/>
            <person name="Anthouard V."/>
            <person name="Babour A."/>
            <person name="Barbe V."/>
            <person name="Barnay S."/>
            <person name="Blanchin S."/>
            <person name="Beckerich J.M."/>
            <person name="Beyne E."/>
            <person name="Bleykasten C."/>
            <person name="Boisrame A."/>
            <person name="Boyer J."/>
            <person name="Cattolico L."/>
            <person name="Confanioleri F."/>
            <person name="de Daruvar A."/>
            <person name="Despons L."/>
            <person name="Fabre E."/>
            <person name="Fairhead C."/>
            <person name="Ferry-Dumazet H."/>
            <person name="Groppi A."/>
            <person name="Hantraye F."/>
            <person name="Hennequin C."/>
            <person name="Jauniaux N."/>
            <person name="Joyet P."/>
            <person name="Kachouri R."/>
            <person name="Kerrest A."/>
            <person name="Koszul R."/>
            <person name="Lemaire M."/>
            <person name="Lesur I."/>
            <person name="Ma L."/>
            <person name="Muller H."/>
            <person name="Nicaud J.M."/>
            <person name="Nikolski M."/>
            <person name="Oztas S."/>
            <person name="Ozier-Kalogeropoulos O."/>
            <person name="Pellenz S."/>
            <person name="Potier S."/>
            <person name="Richard G.F."/>
            <person name="Straub M.L."/>
            <person name="Suleau A."/>
            <person name="Swennene D."/>
            <person name="Tekaia F."/>
            <person name="Wesolowski-Louvel M."/>
            <person name="Westhof E."/>
            <person name="Wirth B."/>
            <person name="Zeniou-Meyer M."/>
            <person name="Zivanovic I."/>
            <person name="Bolotin-Fukuhara M."/>
            <person name="Thierry A."/>
            <person name="Bouchier C."/>
            <person name="Caudron B."/>
            <person name="Scarpelli C."/>
            <person name="Gaillardin C."/>
            <person name="Weissenbach J."/>
            <person name="Wincker P."/>
            <person name="Souciet J.L."/>
        </authorList>
    </citation>
    <scope>NUCLEOTIDE SEQUENCE [LARGE SCALE GENOMIC DNA]</scope>
    <source>
        <strain evidence="15">CLIB 122 / E 150</strain>
    </source>
</reference>
<dbReference type="FunFam" id="2.70.150.10:FF:000049">
    <property type="entry name" value="Cation-transporting ATPase"/>
    <property type="match status" value="1"/>
</dbReference>
<dbReference type="NCBIfam" id="TIGR01657">
    <property type="entry name" value="P-ATPase-V"/>
    <property type="match status" value="1"/>
</dbReference>
<dbReference type="GO" id="GO:0015662">
    <property type="term" value="F:P-type ion transporter activity"/>
    <property type="evidence" value="ECO:0000318"/>
    <property type="project" value="GO_Central"/>
</dbReference>
<dbReference type="SUPFAM" id="SSF81653">
    <property type="entry name" value="Calcium ATPase, transduction domain A"/>
    <property type="match status" value="1"/>
</dbReference>
<gene>
    <name evidence="14" type="ORF">YALI0_F21967g</name>
</gene>
<evidence type="ECO:0000256" key="11">
    <source>
        <dbReference type="SAM" id="Phobius"/>
    </source>
</evidence>
<accession>Q6C0T2</accession>
<dbReference type="Gene3D" id="3.40.1110.10">
    <property type="entry name" value="Calcium-transporting ATPase, cytoplasmic domain N"/>
    <property type="match status" value="1"/>
</dbReference>
<evidence type="ECO:0000259" key="13">
    <source>
        <dbReference type="Pfam" id="PF23143"/>
    </source>
</evidence>
<dbReference type="STRING" id="284591.Q6C0T2"/>
<dbReference type="EMBL" id="CR382132">
    <property type="protein sequence ID" value="CAG78541.1"/>
    <property type="molecule type" value="Genomic_DNA"/>
</dbReference>
<dbReference type="InterPro" id="IPR006544">
    <property type="entry name" value="P-type_TPase_V"/>
</dbReference>
<evidence type="ECO:0000256" key="6">
    <source>
        <dbReference type="ARBA" id="ARBA00022840"/>
    </source>
</evidence>
<dbReference type="InterPro" id="IPR044492">
    <property type="entry name" value="P_typ_ATPase_HD_dom"/>
</dbReference>
<dbReference type="GO" id="GO:0005789">
    <property type="term" value="C:endoplasmic reticulum membrane"/>
    <property type="evidence" value="ECO:0000318"/>
    <property type="project" value="GO_Central"/>
</dbReference>
<feature type="transmembrane region" description="Helical" evidence="11">
    <location>
        <begin position="1140"/>
        <end position="1159"/>
    </location>
</feature>
<comment type="subcellular location">
    <subcellularLocation>
        <location evidence="1">Membrane</location>
        <topology evidence="1">Multi-pass membrane protein</topology>
    </subcellularLocation>
</comment>
<dbReference type="InterPro" id="IPR023214">
    <property type="entry name" value="HAD_sf"/>
</dbReference>
<dbReference type="InterPro" id="IPR057255">
    <property type="entry name" value="2TM_P5A-ATPase"/>
</dbReference>
<dbReference type="InterPro" id="IPR018303">
    <property type="entry name" value="ATPase_P-typ_P_site"/>
</dbReference>
<evidence type="ECO:0000256" key="9">
    <source>
        <dbReference type="ARBA" id="ARBA00022989"/>
    </source>
</evidence>
<evidence type="ECO:0000256" key="4">
    <source>
        <dbReference type="ARBA" id="ARBA00022723"/>
    </source>
</evidence>
<dbReference type="NCBIfam" id="TIGR01494">
    <property type="entry name" value="ATPase_P-type"/>
    <property type="match status" value="2"/>
</dbReference>
<feature type="transmembrane region" description="Helical" evidence="11">
    <location>
        <begin position="1023"/>
        <end position="1040"/>
    </location>
</feature>
<evidence type="ECO:0000313" key="15">
    <source>
        <dbReference type="Proteomes" id="UP000001300"/>
    </source>
</evidence>
<dbReference type="Gene3D" id="3.40.50.1000">
    <property type="entry name" value="HAD superfamily/HAD-like"/>
    <property type="match status" value="1"/>
</dbReference>
<dbReference type="GO" id="GO:0019829">
    <property type="term" value="F:ATPase-coupled monoatomic cation transmembrane transporter activity"/>
    <property type="evidence" value="ECO:0000318"/>
    <property type="project" value="GO_Central"/>
</dbReference>
<dbReference type="VEuPathDB" id="FungiDB:YALI0_F21967g"/>
<dbReference type="GO" id="GO:0043335">
    <property type="term" value="P:protein unfolding"/>
    <property type="evidence" value="ECO:0007669"/>
    <property type="project" value="EnsemblFungi"/>
</dbReference>
<dbReference type="HOGENOM" id="CLU_001828_4_1_1"/>
<keyword evidence="6" id="KW-0067">ATP-binding</keyword>
<dbReference type="SFLD" id="SFLDF00027">
    <property type="entry name" value="p-type_atpase"/>
    <property type="match status" value="1"/>
</dbReference>
<evidence type="ECO:0000259" key="12">
    <source>
        <dbReference type="Pfam" id="PF00122"/>
    </source>
</evidence>
<dbReference type="Pfam" id="PF00122">
    <property type="entry name" value="E1-E2_ATPase"/>
    <property type="match status" value="1"/>
</dbReference>
<dbReference type="Pfam" id="PF23143">
    <property type="entry name" value="2TM_P5A-ATPase"/>
    <property type="match status" value="1"/>
</dbReference>
<dbReference type="InterPro" id="IPR059000">
    <property type="entry name" value="ATPase_P-type_domA"/>
</dbReference>
<organism evidence="14 15">
    <name type="scientific">Yarrowia lipolytica (strain CLIB 122 / E 150)</name>
    <name type="common">Yeast</name>
    <name type="synonym">Candida lipolytica</name>
    <dbReference type="NCBI Taxonomy" id="284591"/>
    <lineage>
        <taxon>Eukaryota</taxon>
        <taxon>Fungi</taxon>
        <taxon>Dikarya</taxon>
        <taxon>Ascomycota</taxon>
        <taxon>Saccharomycotina</taxon>
        <taxon>Dipodascomycetes</taxon>
        <taxon>Dipodascales</taxon>
        <taxon>Dipodascales incertae sedis</taxon>
        <taxon>Yarrowia</taxon>
    </lineage>
</organism>
<feature type="transmembrane region" description="Helical" evidence="11">
    <location>
        <begin position="219"/>
        <end position="238"/>
    </location>
</feature>
<evidence type="ECO:0000256" key="5">
    <source>
        <dbReference type="ARBA" id="ARBA00022741"/>
    </source>
</evidence>
<dbReference type="Proteomes" id="UP000001300">
    <property type="component" value="Chromosome F"/>
</dbReference>
<evidence type="ECO:0000256" key="8">
    <source>
        <dbReference type="ARBA" id="ARBA00022967"/>
    </source>
</evidence>
<dbReference type="InterPro" id="IPR008250">
    <property type="entry name" value="ATPase_P-typ_transduc_dom_A_sf"/>
</dbReference>
<evidence type="ECO:0000256" key="2">
    <source>
        <dbReference type="ARBA" id="ARBA00006000"/>
    </source>
</evidence>
<keyword evidence="8" id="KW-1278">Translocase</keyword>
<name>Q6C0T2_YARLI</name>
<comment type="similarity">
    <text evidence="2">Belongs to the cation transport ATPase (P-type) (TC 3.A.3) family. Type V subfamily.</text>
</comment>
<feature type="transmembrane region" description="Helical" evidence="11">
    <location>
        <begin position="402"/>
        <end position="421"/>
    </location>
</feature>
<dbReference type="SUPFAM" id="SSF81665">
    <property type="entry name" value="Calcium ATPase, transmembrane domain M"/>
    <property type="match status" value="1"/>
</dbReference>
<dbReference type="AlphaFoldDB" id="Q6C0T2"/>
<dbReference type="GO" id="GO:0046872">
    <property type="term" value="F:metal ion binding"/>
    <property type="evidence" value="ECO:0007669"/>
    <property type="project" value="UniProtKB-KW"/>
</dbReference>
<dbReference type="PRINTS" id="PR00119">
    <property type="entry name" value="CATATPASE"/>
</dbReference>
<dbReference type="GO" id="GO:0140567">
    <property type="term" value="F:membrane protein dislocase activity"/>
    <property type="evidence" value="ECO:0007669"/>
    <property type="project" value="EnsemblFungi"/>
</dbReference>
<dbReference type="PANTHER" id="PTHR45630">
    <property type="entry name" value="CATION-TRANSPORTING ATPASE-RELATED"/>
    <property type="match status" value="1"/>
</dbReference>
<dbReference type="GO" id="GO:0005524">
    <property type="term" value="F:ATP binding"/>
    <property type="evidence" value="ECO:0007669"/>
    <property type="project" value="UniProtKB-KW"/>
</dbReference>
<feature type="transmembrane region" description="Helical" evidence="11">
    <location>
        <begin position="193"/>
        <end position="213"/>
    </location>
</feature>
<dbReference type="PANTHER" id="PTHR45630:SF7">
    <property type="entry name" value="ENDOPLASMIC RETICULUM TRANSMEMBRANE HELIX TRANSLOCASE"/>
    <property type="match status" value="1"/>
</dbReference>
<keyword evidence="4" id="KW-0479">Metal-binding</keyword>
<dbReference type="Pfam" id="PF00702">
    <property type="entry name" value="Hydrolase"/>
    <property type="match status" value="1"/>
</dbReference>
<dbReference type="GO" id="GO:0006874">
    <property type="term" value="P:intracellular calcium ion homeostasis"/>
    <property type="evidence" value="ECO:0000318"/>
    <property type="project" value="GO_Central"/>
</dbReference>
<keyword evidence="3 11" id="KW-0812">Transmembrane</keyword>
<keyword evidence="10 11" id="KW-0472">Membrane</keyword>
<feature type="domain" description="P-type ATPase A" evidence="12">
    <location>
        <begin position="252"/>
        <end position="388"/>
    </location>
</feature>
<dbReference type="OrthoDB" id="48943at2759"/>
<proteinExistence type="inferred from homology"/>
<dbReference type="InterPro" id="IPR023298">
    <property type="entry name" value="ATPase_P-typ_TM_dom_sf"/>
</dbReference>
<feature type="transmembrane region" description="Helical" evidence="11">
    <location>
        <begin position="1060"/>
        <end position="1080"/>
    </location>
</feature>
<dbReference type="FunCoup" id="Q6C0T2">
    <property type="interactions" value="1183"/>
</dbReference>
<dbReference type="PROSITE" id="PS01229">
    <property type="entry name" value="COF_2"/>
    <property type="match status" value="1"/>
</dbReference>
<dbReference type="InterPro" id="IPR036412">
    <property type="entry name" value="HAD-like_sf"/>
</dbReference>
<evidence type="ECO:0000256" key="7">
    <source>
        <dbReference type="ARBA" id="ARBA00022842"/>
    </source>
</evidence>
<evidence type="ECO:0000256" key="1">
    <source>
        <dbReference type="ARBA" id="ARBA00004141"/>
    </source>
</evidence>
<dbReference type="InterPro" id="IPR001757">
    <property type="entry name" value="P_typ_ATPase"/>
</dbReference>
<feature type="domain" description="P5A-ATPase transmembrane helical hairpin" evidence="13">
    <location>
        <begin position="21"/>
        <end position="85"/>
    </location>
</feature>
<keyword evidence="9 11" id="KW-1133">Transmembrane helix</keyword>
<dbReference type="GO" id="GO:0034214">
    <property type="term" value="P:protein hexamerization"/>
    <property type="evidence" value="ECO:0007669"/>
    <property type="project" value="EnsemblFungi"/>
</dbReference>
<dbReference type="SFLD" id="SFLDG00002">
    <property type="entry name" value="C1.7:_P-type_atpase_like"/>
    <property type="match status" value="1"/>
</dbReference>
<sequence>MTLVSSPSIASASLHRELSSLVKLYIWPFVILYPIFTYAYVLKYDTWITGQEWTFLFLGSIMTTHALTWLGTHWNVNFKSAVESRLVSDIKDADLIKLFPAPNCGAAAMVPIVRKVYESDSTTEISFVFQKRRYIWNPETKSFAPPHFTIDDDNVTVGEFQTPKPVRSDDLELAYRVYGPNKFDIPVPTFSELFYQHAVAPFFVFQIFCVALWCLDEKWYYSIFTLIMLVMFESTVVWQRQRTMTEFRGMGLAPYPVQVYRDNAWSEIQSDQLLPGDIVSVTRSGEDSGLACDMVLIAGTCIVNEAMLSGESTPLLKESIQLRESAATLDMEGEDKNSILSGGTKALQVTPPETNVHSDIPPPPDAGCVAVVTKTGFETAQGTLVRVMIFATEHVGVGNAEALFFILFLLQFAIAASYYVWTEGVRIDRNRSKLLLDCVLIVTSVVPPELPMELSMAVNSSLAALSKFYIYCTEPFRIPFAGRLDICCFDKTGTLTEEDLLVEGITGLGSENDFMSILTAASGAAIPDQTVHVLAAAHALVLLDEGDVVGDPMEKNTLASIQWTVGAHDVISAPSKKEQVTVRRRFQFSSALKRSSSIASHSSGRMYVATKGAPETIKKMLVSVPKGYDETYKHYTRAGKRVLALASKDVKLSKDELIHIDREHVESDLVFAGFLVFSCPIKPDAKETIKMLNESSHRCVMITGDNPLTGVHVAKEVGILYPGRKTYILDLFNGKLAFRTVDEVEVDYADPAKPLDSKYLDGTHDVCVTGSAISSLTFSHPSIGDIIRHAWVYARVSPSQKETLVSHMKDLGYMTLMCGDGTNDVGALKQAHVGVALLNGTVDGMKKMADNARITTLQNVYNKQCEMMRKWGQKDPPIPMAIAHLYPPGPLNVHYVKAMEARGVELDEKTKAQVAILSAQPVVAGQPQSTAAATQASALADKLVGMSSEDMDEAPTLKLGDASVAAPFTSKLANVSAVTHIVRQGRCALVTTIQMYKILALNCLISAYTLSILFFAGCKTSDSQATVCGLLLSVCFISISRGKPIEKLSRERPQPGIFNIYIMGSILGQFAVHIVALIYIRTEVYKIEPRENLTDLDRKFEPSILNTAMYLLQLASQLSTIAVNYQGRPFRESIRENRPLYFGLLGVGAFAFACSTEFMPEINEQLQLVHMPDVFKVQLTTTMALDLGVCWLIELVLKHFFSDYKPSDVAQRHATEIDDDVREPLPLEEKKNQ</sequence>
<dbReference type="InParanoid" id="Q6C0T2"/>
<dbReference type="GO" id="GO:0030026">
    <property type="term" value="P:intracellular manganese ion homeostasis"/>
    <property type="evidence" value="ECO:0007669"/>
    <property type="project" value="EnsemblFungi"/>
</dbReference>
<evidence type="ECO:0000256" key="3">
    <source>
        <dbReference type="ARBA" id="ARBA00022692"/>
    </source>
</evidence>
<feature type="transmembrane region" description="Helical" evidence="11">
    <location>
        <begin position="21"/>
        <end position="41"/>
    </location>
</feature>
<dbReference type="GO" id="GO:0140569">
    <property type="term" value="P:extraction of mislocalized protein from ER membrane"/>
    <property type="evidence" value="ECO:0007669"/>
    <property type="project" value="EnsemblFungi"/>
</dbReference>
<evidence type="ECO:0000313" key="14">
    <source>
        <dbReference type="EMBL" id="CAG78541.1"/>
    </source>
</evidence>
<dbReference type="PROSITE" id="PS00154">
    <property type="entry name" value="ATPASE_E1_E2"/>
    <property type="match status" value="1"/>
</dbReference>
<dbReference type="Gene3D" id="2.70.150.10">
    <property type="entry name" value="Calcium-transporting ATPase, cytoplasmic transduction domain A"/>
    <property type="match status" value="1"/>
</dbReference>
<dbReference type="GO" id="GO:0070273">
    <property type="term" value="F:phosphatidylinositol-4-phosphate binding"/>
    <property type="evidence" value="ECO:0007669"/>
    <property type="project" value="EnsemblFungi"/>
</dbReference>
<keyword evidence="15" id="KW-1185">Reference proteome</keyword>
<dbReference type="SFLD" id="SFLDS00003">
    <property type="entry name" value="Haloacid_Dehalogenase"/>
    <property type="match status" value="1"/>
</dbReference>
<keyword evidence="5" id="KW-0547">Nucleotide-binding</keyword>
<dbReference type="GO" id="GO:0005801">
    <property type="term" value="C:cis-Golgi network"/>
    <property type="evidence" value="ECO:0007669"/>
    <property type="project" value="EnsemblFungi"/>
</dbReference>
<dbReference type="InterPro" id="IPR023299">
    <property type="entry name" value="ATPase_P-typ_cyto_dom_N"/>
</dbReference>
<dbReference type="SUPFAM" id="SSF81660">
    <property type="entry name" value="Metal cation-transporting ATPase, ATP-binding domain N"/>
    <property type="match status" value="1"/>
</dbReference>
<protein>
    <submittedName>
        <fullName evidence="14">YALI0F21967p</fullName>
    </submittedName>
</protein>
<feature type="transmembrane region" description="Helical" evidence="11">
    <location>
        <begin position="995"/>
        <end position="1016"/>
    </location>
</feature>